<proteinExistence type="inferred from homology"/>
<evidence type="ECO:0000256" key="3">
    <source>
        <dbReference type="ARBA" id="ARBA00022949"/>
    </source>
</evidence>
<keyword evidence="3" id="KW-0965">Cell junction</keyword>
<keyword evidence="2" id="KW-0677">Repeat</keyword>
<comment type="subcellular location">
    <subcellularLocation>
        <location evidence="1">Cell junction</location>
    </subcellularLocation>
</comment>
<dbReference type="GO" id="GO:0051015">
    <property type="term" value="F:actin filament binding"/>
    <property type="evidence" value="ECO:0007669"/>
    <property type="project" value="TreeGrafter"/>
</dbReference>
<feature type="repeat" description="Xin" evidence="5">
    <location>
        <begin position="470"/>
        <end position="485"/>
    </location>
</feature>
<feature type="compositionally biased region" description="Polar residues" evidence="6">
    <location>
        <begin position="37"/>
        <end position="51"/>
    </location>
</feature>
<dbReference type="EMBL" id="SRLO01000253">
    <property type="protein sequence ID" value="TNN64440.1"/>
    <property type="molecule type" value="Genomic_DNA"/>
</dbReference>
<comment type="domain">
    <text evidence="5">Xin repeats bind F-actin.</text>
</comment>
<reference evidence="7 8" key="1">
    <citation type="submission" date="2019-03" db="EMBL/GenBank/DDBJ databases">
        <title>First draft genome of Liparis tanakae, snailfish: a comprehensive survey of snailfish specific genes.</title>
        <authorList>
            <person name="Kim W."/>
            <person name="Song I."/>
            <person name="Jeong J.-H."/>
            <person name="Kim D."/>
            <person name="Kim S."/>
            <person name="Ryu S."/>
            <person name="Song J.Y."/>
            <person name="Lee S.K."/>
        </authorList>
    </citation>
    <scope>NUCLEOTIDE SEQUENCE [LARGE SCALE GENOMIC DNA]</scope>
    <source>
        <tissue evidence="7">Muscle</tissue>
    </source>
</reference>
<evidence type="ECO:0000313" key="7">
    <source>
        <dbReference type="EMBL" id="TNN64440.1"/>
    </source>
</evidence>
<dbReference type="InterPro" id="IPR030072">
    <property type="entry name" value="XIRP1/XIRP2"/>
</dbReference>
<dbReference type="GO" id="GO:0001725">
    <property type="term" value="C:stress fiber"/>
    <property type="evidence" value="ECO:0007669"/>
    <property type="project" value="TreeGrafter"/>
</dbReference>
<feature type="region of interest" description="Disordered" evidence="6">
    <location>
        <begin position="1"/>
        <end position="102"/>
    </location>
</feature>
<feature type="repeat" description="Xin" evidence="5">
    <location>
        <begin position="508"/>
        <end position="523"/>
    </location>
</feature>
<evidence type="ECO:0000256" key="4">
    <source>
        <dbReference type="ARBA" id="ARBA00023203"/>
    </source>
</evidence>
<dbReference type="OrthoDB" id="6129702at2759"/>
<evidence type="ECO:0000313" key="8">
    <source>
        <dbReference type="Proteomes" id="UP000314294"/>
    </source>
</evidence>
<protein>
    <submittedName>
        <fullName evidence="7">Xin actin-binding repeat-containing protein 2</fullName>
    </submittedName>
</protein>
<accession>A0A4Z2HFY2</accession>
<dbReference type="PANTHER" id="PTHR22591:SF3">
    <property type="entry name" value="XIN ACTIN-BINDING REPEAT-CONTAINING 2B"/>
    <property type="match status" value="1"/>
</dbReference>
<feature type="repeat" description="Xin" evidence="5">
    <location>
        <begin position="583"/>
        <end position="598"/>
    </location>
</feature>
<feature type="repeat" description="Xin" evidence="5">
    <location>
        <begin position="548"/>
        <end position="563"/>
    </location>
</feature>
<keyword evidence="4 5" id="KW-0009">Actin-binding</keyword>
<feature type="compositionally biased region" description="Low complexity" evidence="6">
    <location>
        <begin position="1"/>
        <end position="19"/>
    </location>
</feature>
<dbReference type="GO" id="GO:0007015">
    <property type="term" value="P:actin filament organization"/>
    <property type="evidence" value="ECO:0007669"/>
    <property type="project" value="TreeGrafter"/>
</dbReference>
<dbReference type="AlphaFoldDB" id="A0A4Z2HFY2"/>
<evidence type="ECO:0000256" key="5">
    <source>
        <dbReference type="PROSITE-ProRule" id="PRU00721"/>
    </source>
</evidence>
<feature type="compositionally biased region" description="Low complexity" evidence="6">
    <location>
        <begin position="78"/>
        <end position="100"/>
    </location>
</feature>
<evidence type="ECO:0000256" key="1">
    <source>
        <dbReference type="ARBA" id="ARBA00004282"/>
    </source>
</evidence>
<name>A0A4Z2HFY2_9TELE</name>
<dbReference type="PROSITE" id="PS51389">
    <property type="entry name" value="XIN"/>
    <property type="match status" value="7"/>
</dbReference>
<feature type="compositionally biased region" description="Low complexity" evidence="6">
    <location>
        <begin position="52"/>
        <end position="65"/>
    </location>
</feature>
<sequence>MVQNRTDSSTDNVTSSVQSGMHKPNQDPAAERCCLPTGSTGNTGGTHRTGPSSSQASLTSSTRGSATDTVDRPCFVAEMSNSEVTMSSSSRQVVSSSQQQHVNQEATIGRDITQAKWSSNVTQNNTVTNKVFEASAEEAAEDTLAEVMDYEDFPPPPDEDFDFLPPPPPDLLEMPSESENMPACYYSPEPPEPAHPSKYPLNKEAYCKQRSMYELKRLYKHIHPEVRKNIEKEYYNDCTETENNHSENQEYMYEDDGGSPDDINDDELTEWEEILPGEVQAMRWMFENKPLDSIKDETPDEEDDDNKITEQEMIVGKDLLTKEDIIAGNVRSARQYFETVPGEELKDLAEVGKLKRTVTLDEEKGDVRHQKWRFESQPLEQIRQEKKEVTRTIDLEEIDRVDVSNYKHRFESTDLNWSDESQKILIEGVTSGYVKANTNLFESTSLYAMLDSSGHFHEVKTVRREEVVKGDVTSYKWMFETRPIDQFDESIDKYQIIKGISKEEIESGDVKTAKWLFETQPLDAIKYFSNIEDEEVVGTETNVEHMKGDVKTCKWLFETKPMDRLCERAELKGEKESEEMHKGDVKTSTWLFETQALDSIHDETETILKTCTVNQEDIRGKDVRTACFLFETDKLENLSGEESGSFKRVIEIDIASGDVSGMKYIFENQTSDIMTSTSEEMKFRRRTKS</sequence>
<evidence type="ECO:0000256" key="6">
    <source>
        <dbReference type="SAM" id="MobiDB-lite"/>
    </source>
</evidence>
<comment type="caution">
    <text evidence="7">The sequence shown here is derived from an EMBL/GenBank/DDBJ whole genome shotgun (WGS) entry which is preliminary data.</text>
</comment>
<keyword evidence="8" id="KW-1185">Reference proteome</keyword>
<gene>
    <name evidence="7" type="primary">XIRP2_0</name>
    <name evidence="7" type="ORF">EYF80_025390</name>
</gene>
<comment type="similarity">
    <text evidence="5">Belongs to the Xin family.</text>
</comment>
<feature type="repeat" description="Xin" evidence="5">
    <location>
        <begin position="277"/>
        <end position="292"/>
    </location>
</feature>
<dbReference type="InterPro" id="IPR012510">
    <property type="entry name" value="Actin-binding_Xin_repeat"/>
</dbReference>
<dbReference type="PANTHER" id="PTHR22591">
    <property type="entry name" value="XIN"/>
    <property type="match status" value="1"/>
</dbReference>
<feature type="repeat" description="Xin" evidence="5">
    <location>
        <begin position="657"/>
        <end position="672"/>
    </location>
</feature>
<organism evidence="7 8">
    <name type="scientific">Liparis tanakae</name>
    <name type="common">Tanaka's snailfish</name>
    <dbReference type="NCBI Taxonomy" id="230148"/>
    <lineage>
        <taxon>Eukaryota</taxon>
        <taxon>Metazoa</taxon>
        <taxon>Chordata</taxon>
        <taxon>Craniata</taxon>
        <taxon>Vertebrata</taxon>
        <taxon>Euteleostomi</taxon>
        <taxon>Actinopterygii</taxon>
        <taxon>Neopterygii</taxon>
        <taxon>Teleostei</taxon>
        <taxon>Neoteleostei</taxon>
        <taxon>Acanthomorphata</taxon>
        <taxon>Eupercaria</taxon>
        <taxon>Perciformes</taxon>
        <taxon>Cottioidei</taxon>
        <taxon>Cottales</taxon>
        <taxon>Liparidae</taxon>
        <taxon>Liparis</taxon>
    </lineage>
</organism>
<evidence type="ECO:0000256" key="2">
    <source>
        <dbReference type="ARBA" id="ARBA00022737"/>
    </source>
</evidence>
<dbReference type="GO" id="GO:0005925">
    <property type="term" value="C:focal adhesion"/>
    <property type="evidence" value="ECO:0007669"/>
    <property type="project" value="TreeGrafter"/>
</dbReference>
<dbReference type="Proteomes" id="UP000314294">
    <property type="component" value="Unassembled WGS sequence"/>
</dbReference>
<dbReference type="Pfam" id="PF08043">
    <property type="entry name" value="Xin"/>
    <property type="match status" value="6"/>
</dbReference>
<feature type="repeat" description="Xin" evidence="5">
    <location>
        <begin position="365"/>
        <end position="380"/>
    </location>
</feature>